<proteinExistence type="predicted"/>
<keyword evidence="2" id="KW-1185">Reference proteome</keyword>
<sequence>MKYMHRPRIPEFENLTYPQYFEKYSVTPSHPTSRSIVHRDELFNYVVKRKKEIIIRYHQLKIDDGELYFYQQLLLNHPARSEADYKSDPSQTYRDKFLLLHPTFLSDLQNQTAITHHSRLTHLNNQFVEILDRLLRSLNQQLPTNLHQIIQSQLENLKILSH</sequence>
<accession>A0ABN7X0E5</accession>
<organism evidence="1 2">
    <name type="scientific">Gigaspora margarita</name>
    <dbReference type="NCBI Taxonomy" id="4874"/>
    <lineage>
        <taxon>Eukaryota</taxon>
        <taxon>Fungi</taxon>
        <taxon>Fungi incertae sedis</taxon>
        <taxon>Mucoromycota</taxon>
        <taxon>Glomeromycotina</taxon>
        <taxon>Glomeromycetes</taxon>
        <taxon>Diversisporales</taxon>
        <taxon>Gigasporaceae</taxon>
        <taxon>Gigaspora</taxon>
    </lineage>
</organism>
<name>A0ABN7X0E5_GIGMA</name>
<dbReference type="Proteomes" id="UP000789901">
    <property type="component" value="Unassembled WGS sequence"/>
</dbReference>
<dbReference type="EMBL" id="CAJVQB010076474">
    <property type="protein sequence ID" value="CAG8844587.1"/>
    <property type="molecule type" value="Genomic_DNA"/>
</dbReference>
<evidence type="ECO:0000313" key="1">
    <source>
        <dbReference type="EMBL" id="CAG8844587.1"/>
    </source>
</evidence>
<reference evidence="1 2" key="1">
    <citation type="submission" date="2021-06" db="EMBL/GenBank/DDBJ databases">
        <authorList>
            <person name="Kallberg Y."/>
            <person name="Tangrot J."/>
            <person name="Rosling A."/>
        </authorList>
    </citation>
    <scope>NUCLEOTIDE SEQUENCE [LARGE SCALE GENOMIC DNA]</scope>
    <source>
        <strain evidence="1 2">120-4 pot B 10/14</strain>
    </source>
</reference>
<protein>
    <submittedName>
        <fullName evidence="1">40366_t:CDS:1</fullName>
    </submittedName>
</protein>
<comment type="caution">
    <text evidence="1">The sequence shown here is derived from an EMBL/GenBank/DDBJ whole genome shotgun (WGS) entry which is preliminary data.</text>
</comment>
<evidence type="ECO:0000313" key="2">
    <source>
        <dbReference type="Proteomes" id="UP000789901"/>
    </source>
</evidence>
<gene>
    <name evidence="1" type="ORF">GMARGA_LOCUS37182</name>
</gene>
<feature type="non-terminal residue" evidence="1">
    <location>
        <position position="162"/>
    </location>
</feature>